<dbReference type="PANTHER" id="PTHR12598">
    <property type="entry name" value="COPPER HOMEOSTASIS PROTEIN CUTC"/>
    <property type="match status" value="1"/>
</dbReference>
<dbReference type="EMBL" id="JACIFP010000001">
    <property type="protein sequence ID" value="MBB4136812.1"/>
    <property type="molecule type" value="Genomic_DNA"/>
</dbReference>
<evidence type="ECO:0000313" key="3">
    <source>
        <dbReference type="EMBL" id="MBB4136812.1"/>
    </source>
</evidence>
<dbReference type="Proteomes" id="UP000551501">
    <property type="component" value="Unassembled WGS sequence"/>
</dbReference>
<reference evidence="3 4" key="1">
    <citation type="submission" date="2020-08" db="EMBL/GenBank/DDBJ databases">
        <title>Sequencing the genomes of 1000 actinobacteria strains.</title>
        <authorList>
            <person name="Klenk H.-P."/>
        </authorList>
    </citation>
    <scope>NUCLEOTIDE SEQUENCE [LARGE SCALE GENOMIC DNA]</scope>
    <source>
        <strain evidence="3 4">DSM 45298</strain>
    </source>
</reference>
<keyword evidence="4" id="KW-1185">Reference proteome</keyword>
<dbReference type="Pfam" id="PF03932">
    <property type="entry name" value="CutC"/>
    <property type="match status" value="1"/>
</dbReference>
<comment type="similarity">
    <text evidence="1">Belongs to the CutC family.</text>
</comment>
<evidence type="ECO:0000313" key="4">
    <source>
        <dbReference type="Proteomes" id="UP000551501"/>
    </source>
</evidence>
<dbReference type="InterPro" id="IPR005627">
    <property type="entry name" value="CutC-like"/>
</dbReference>
<organism evidence="3 4">
    <name type="scientific">Gordonia humi</name>
    <dbReference type="NCBI Taxonomy" id="686429"/>
    <lineage>
        <taxon>Bacteria</taxon>
        <taxon>Bacillati</taxon>
        <taxon>Actinomycetota</taxon>
        <taxon>Actinomycetes</taxon>
        <taxon>Mycobacteriales</taxon>
        <taxon>Gordoniaceae</taxon>
        <taxon>Gordonia</taxon>
    </lineage>
</organism>
<dbReference type="SUPFAM" id="SSF110395">
    <property type="entry name" value="CutC-like"/>
    <property type="match status" value="1"/>
</dbReference>
<gene>
    <name evidence="3" type="ORF">BKA16_003364</name>
</gene>
<comment type="caution">
    <text evidence="3">The sequence shown here is derived from an EMBL/GenBank/DDBJ whole genome shotgun (WGS) entry which is preliminary data.</text>
</comment>
<protein>
    <recommendedName>
        <fullName evidence="2">Copper homeostasis protein cutC homolog</fullName>
    </recommendedName>
</protein>
<sequence>MELCAALGATGGLTPSIGAVRTASATGIDVHVLIRCRPGGFVYSRDEIEVMAFDVAAVVAAGARGVVVGALRADGSVDEAAVAGLVGQARAAGEVDVTFHRALDAAADPVAALRTVAALGVDRVLTSGGAAAAGEGLDMLARLVAEDTGVQVMAGGGVRPETIPALVDVGVDAVHLSAKTVIPDPGATGPGGGAGGGIEVTDPDIVAAARTSAHSNK</sequence>
<accession>A0A840EYV2</accession>
<dbReference type="InterPro" id="IPR036822">
    <property type="entry name" value="CutC-like_dom_sf"/>
</dbReference>
<dbReference type="PANTHER" id="PTHR12598:SF0">
    <property type="entry name" value="COPPER HOMEOSTASIS PROTEIN CUTC HOMOLOG"/>
    <property type="match status" value="1"/>
</dbReference>
<dbReference type="AlphaFoldDB" id="A0A840EYV2"/>
<name>A0A840EYV2_9ACTN</name>
<evidence type="ECO:0000256" key="2">
    <source>
        <dbReference type="ARBA" id="ARBA00019014"/>
    </source>
</evidence>
<dbReference type="GO" id="GO:0005507">
    <property type="term" value="F:copper ion binding"/>
    <property type="evidence" value="ECO:0007669"/>
    <property type="project" value="TreeGrafter"/>
</dbReference>
<proteinExistence type="inferred from homology"/>
<evidence type="ECO:0000256" key="1">
    <source>
        <dbReference type="ARBA" id="ARBA00007768"/>
    </source>
</evidence>
<dbReference type="RefSeq" id="WP_382425243.1">
    <property type="nucleotide sequence ID" value="NZ_BAABHL010000126.1"/>
</dbReference>
<dbReference type="Gene3D" id="3.20.20.380">
    <property type="entry name" value="Copper homeostasis (CutC) domain"/>
    <property type="match status" value="1"/>
</dbReference>